<evidence type="ECO:0000313" key="3">
    <source>
        <dbReference type="EMBL" id="TYQ06755.1"/>
    </source>
</evidence>
<name>A0A652YUH6_NOCGL</name>
<sequence length="423" mass="46144">MSYPLEGIRVVDLTVVWSGPGATAMLGDLGAEVIRVEGNNRVSRQVSAKTTKESIAQTGYHGGTYPEKDPGERPYDRTALFNWHSRNKLSACMNLDTAEGHAAVIELIKVSDVLVENNSNGTLEKLGLGHERLLELNPRLIVARMPPLGMAGPMSDYLGYGPNFNSLVGIAAMDGYEGEEADSAGENYHMDEAAPAGLAFAVMAALLDREHTGIGGLVEFAQAENVMAEIGEFVLDAQVNGRVPEILGNSDPHVLQDVYLSADEDRWVAISVRSDREWTALASVIGGDELAEMGADTVARRTNSASIRDRIAKWARSMSASEVVSVLQECAVPAGEVMSETGLLEDDHLRERDWFQERSHPSVGTYRYPGHPWRVEGFDLAFGRVLPGFGEDNEYVYKKILGYSDEKYAELENSGLVTDHQIA</sequence>
<dbReference type="Gene3D" id="3.30.1540.10">
    <property type="entry name" value="formyl-coa transferase, domain 3"/>
    <property type="match status" value="1"/>
</dbReference>
<keyword evidence="2 3" id="KW-0808">Transferase</keyword>
<dbReference type="InterPro" id="IPR003673">
    <property type="entry name" value="CoA-Trfase_fam_III"/>
</dbReference>
<dbReference type="Pfam" id="PF02515">
    <property type="entry name" value="CoA_transf_3"/>
    <property type="match status" value="1"/>
</dbReference>
<dbReference type="PANTHER" id="PTHR48228:SF6">
    <property type="entry name" value="L-CARNITINE COA-TRANSFERASE"/>
    <property type="match status" value="1"/>
</dbReference>
<dbReference type="EMBL" id="VNIQ01000002">
    <property type="protein sequence ID" value="TYQ06755.1"/>
    <property type="molecule type" value="Genomic_DNA"/>
</dbReference>
<protein>
    <submittedName>
        <fullName evidence="3">Benzylsuccinate CoA-transferase BbsF subunit/naphthyl-2-methylsuccinate CoA transferase subunit</fullName>
    </submittedName>
</protein>
<comment type="similarity">
    <text evidence="1">Belongs to the CoA-transferase III family.</text>
</comment>
<evidence type="ECO:0000256" key="1">
    <source>
        <dbReference type="ARBA" id="ARBA00008383"/>
    </source>
</evidence>
<gene>
    <name evidence="3" type="ORF">FNL38_102899</name>
</gene>
<organism evidence="3">
    <name type="scientific">Nocardia globerula</name>
    <dbReference type="NCBI Taxonomy" id="1818"/>
    <lineage>
        <taxon>Bacteria</taxon>
        <taxon>Bacillati</taxon>
        <taxon>Actinomycetota</taxon>
        <taxon>Actinomycetes</taxon>
        <taxon>Mycobacteriales</taxon>
        <taxon>Nocardiaceae</taxon>
        <taxon>Nocardia</taxon>
    </lineage>
</organism>
<comment type="caution">
    <text evidence="3">The sequence shown here is derived from an EMBL/GenBank/DDBJ whole genome shotgun (WGS) entry which is preliminary data.</text>
</comment>
<evidence type="ECO:0000256" key="2">
    <source>
        <dbReference type="ARBA" id="ARBA00022679"/>
    </source>
</evidence>
<dbReference type="AlphaFoldDB" id="A0A652YUH6"/>
<proteinExistence type="inferred from homology"/>
<dbReference type="PANTHER" id="PTHR48228">
    <property type="entry name" value="SUCCINYL-COA--D-CITRAMALATE COA-TRANSFERASE"/>
    <property type="match status" value="1"/>
</dbReference>
<dbReference type="InterPro" id="IPR044855">
    <property type="entry name" value="CoA-Trfase_III_dom3_sf"/>
</dbReference>
<dbReference type="InterPro" id="IPR023606">
    <property type="entry name" value="CoA-Trfase_III_dom_1_sf"/>
</dbReference>
<dbReference type="Gene3D" id="3.40.50.10540">
    <property type="entry name" value="Crotonobetainyl-coa:carnitine coa-transferase, domain 1"/>
    <property type="match status" value="1"/>
</dbReference>
<dbReference type="InterPro" id="IPR050509">
    <property type="entry name" value="CoA-transferase_III"/>
</dbReference>
<dbReference type="SUPFAM" id="SSF89796">
    <property type="entry name" value="CoA-transferase family III (CaiB/BaiF)"/>
    <property type="match status" value="1"/>
</dbReference>
<dbReference type="GO" id="GO:0016740">
    <property type="term" value="F:transferase activity"/>
    <property type="evidence" value="ECO:0007669"/>
    <property type="project" value="UniProtKB-KW"/>
</dbReference>
<accession>A0A652YUH6</accession>
<reference evidence="3" key="1">
    <citation type="submission" date="2019-07" db="EMBL/GenBank/DDBJ databases">
        <title>Genomic Encyclopedia of Type Strains, Phase IV (KMG-IV): sequencing the most valuable type-strain genomes for metagenomic binning, comparative biology and taxonomic classification.</title>
        <authorList>
            <person name="Goeker M."/>
        </authorList>
    </citation>
    <scope>NUCLEOTIDE SEQUENCE</scope>
    <source>
        <strain evidence="3">DSM 44596</strain>
    </source>
</reference>